<feature type="transmembrane region" description="Helical" evidence="2">
    <location>
        <begin position="21"/>
        <end position="42"/>
    </location>
</feature>
<organism evidence="3 4">
    <name type="scientific">Nocardioides marmoribigeumensis</name>
    <dbReference type="NCBI Taxonomy" id="433649"/>
    <lineage>
        <taxon>Bacteria</taxon>
        <taxon>Bacillati</taxon>
        <taxon>Actinomycetota</taxon>
        <taxon>Actinomycetes</taxon>
        <taxon>Propionibacteriales</taxon>
        <taxon>Nocardioidaceae</taxon>
        <taxon>Nocardioides</taxon>
    </lineage>
</organism>
<feature type="region of interest" description="Disordered" evidence="1">
    <location>
        <begin position="149"/>
        <end position="171"/>
    </location>
</feature>
<keyword evidence="4" id="KW-1185">Reference proteome</keyword>
<sequence length="171" mass="17688">MATAGRRRREVAASNLVSGRVLLAVGGLAVLLVLALLGRVLVGSQDPAAPAYAAVPDSRLYAEVGGLRGVVDVALAYDDQAAPAAYTGTVTVAPGRRLCRVLDQVYAILRQGHHGAAIHVEVARQHGGDRPGRHLRMEDVDAAVAADPGARYGAQPGTGEPLDDRLCSPTA</sequence>
<dbReference type="Proteomes" id="UP001183648">
    <property type="component" value="Unassembled WGS sequence"/>
</dbReference>
<evidence type="ECO:0000256" key="1">
    <source>
        <dbReference type="SAM" id="MobiDB-lite"/>
    </source>
</evidence>
<gene>
    <name evidence="3" type="ORF">J2S63_001108</name>
</gene>
<dbReference type="EMBL" id="JAVDYG010000001">
    <property type="protein sequence ID" value="MDR7361555.1"/>
    <property type="molecule type" value="Genomic_DNA"/>
</dbReference>
<name>A0ABU2BSD9_9ACTN</name>
<keyword evidence="2" id="KW-0472">Membrane</keyword>
<keyword evidence="2" id="KW-0812">Transmembrane</keyword>
<protein>
    <recommendedName>
        <fullName evidence="5">CHRD domain-containing protein</fullName>
    </recommendedName>
</protein>
<evidence type="ECO:0000313" key="3">
    <source>
        <dbReference type="EMBL" id="MDR7361555.1"/>
    </source>
</evidence>
<evidence type="ECO:0000313" key="4">
    <source>
        <dbReference type="Proteomes" id="UP001183648"/>
    </source>
</evidence>
<evidence type="ECO:0000256" key="2">
    <source>
        <dbReference type="SAM" id="Phobius"/>
    </source>
</evidence>
<proteinExistence type="predicted"/>
<evidence type="ECO:0008006" key="5">
    <source>
        <dbReference type="Google" id="ProtNLM"/>
    </source>
</evidence>
<comment type="caution">
    <text evidence="3">The sequence shown here is derived from an EMBL/GenBank/DDBJ whole genome shotgun (WGS) entry which is preliminary data.</text>
</comment>
<feature type="compositionally biased region" description="Basic and acidic residues" evidence="1">
    <location>
        <begin position="162"/>
        <end position="171"/>
    </location>
</feature>
<accession>A0ABU2BSD9</accession>
<reference evidence="3 4" key="1">
    <citation type="submission" date="2023-07" db="EMBL/GenBank/DDBJ databases">
        <title>Sequencing the genomes of 1000 actinobacteria strains.</title>
        <authorList>
            <person name="Klenk H.-P."/>
        </authorList>
    </citation>
    <scope>NUCLEOTIDE SEQUENCE [LARGE SCALE GENOMIC DNA]</scope>
    <source>
        <strain evidence="3 4">DSM 19426</strain>
    </source>
</reference>
<keyword evidence="2" id="KW-1133">Transmembrane helix</keyword>
<dbReference type="RefSeq" id="WP_310299656.1">
    <property type="nucleotide sequence ID" value="NZ_BAAAPS010000007.1"/>
</dbReference>